<dbReference type="RefSeq" id="WP_164679392.1">
    <property type="nucleotide sequence ID" value="NZ_CP049057.1"/>
</dbReference>
<sequence length="184" mass="20046">MKFYTTSFLCILMVAFTACNDGNKKDNPATVEVASGDDVTQSDSKKPTIGDVTFNDPNMAIVFREYLGLKDAMVGTNPAKTAAQASRLMTAFTEMKADEAAVTAAENVMNAGHMDRQREAFVELTAIVEQMLEGEVASGTIYKQYCPMAFNNTGASWLSNSSDIMNPYFGSKMLRCGRIDGKIE</sequence>
<dbReference type="KEGG" id="mgel:G5B37_07305"/>
<dbReference type="InterPro" id="IPR021782">
    <property type="entry name" value="DUF3347"/>
</dbReference>
<dbReference type="Proteomes" id="UP000505306">
    <property type="component" value="Chromosome"/>
</dbReference>
<accession>A0A6G6GLI4</accession>
<dbReference type="EMBL" id="CP049057">
    <property type="protein sequence ID" value="QIE59377.1"/>
    <property type="molecule type" value="Genomic_DNA"/>
</dbReference>
<protein>
    <submittedName>
        <fullName evidence="3">DUF3347 domain-containing protein</fullName>
    </submittedName>
</protein>
<dbReference type="Pfam" id="PF11827">
    <property type="entry name" value="DUF3347"/>
    <property type="match status" value="1"/>
</dbReference>
<keyword evidence="1" id="KW-0732">Signal</keyword>
<dbReference type="PROSITE" id="PS51257">
    <property type="entry name" value="PROKAR_LIPOPROTEIN"/>
    <property type="match status" value="1"/>
</dbReference>
<organism evidence="3 4">
    <name type="scientific">Rasiella rasia</name>
    <dbReference type="NCBI Taxonomy" id="2744027"/>
    <lineage>
        <taxon>Bacteria</taxon>
        <taxon>Pseudomonadati</taxon>
        <taxon>Bacteroidota</taxon>
        <taxon>Flavobacteriia</taxon>
        <taxon>Flavobacteriales</taxon>
        <taxon>Flavobacteriaceae</taxon>
        <taxon>Rasiella</taxon>
    </lineage>
</organism>
<evidence type="ECO:0000259" key="2">
    <source>
        <dbReference type="Pfam" id="PF11827"/>
    </source>
</evidence>
<proteinExistence type="predicted"/>
<evidence type="ECO:0000313" key="4">
    <source>
        <dbReference type="Proteomes" id="UP000505306"/>
    </source>
</evidence>
<evidence type="ECO:0000313" key="3">
    <source>
        <dbReference type="EMBL" id="QIE59377.1"/>
    </source>
</evidence>
<gene>
    <name evidence="3" type="ORF">G5B37_07305</name>
</gene>
<feature type="chain" id="PRO_5026217683" evidence="1">
    <location>
        <begin position="21"/>
        <end position="184"/>
    </location>
</feature>
<evidence type="ECO:0000256" key="1">
    <source>
        <dbReference type="SAM" id="SignalP"/>
    </source>
</evidence>
<reference evidence="3 4" key="1">
    <citation type="submission" date="2020-02" db="EMBL/GenBank/DDBJ databases">
        <title>Complete genome sequence of Flavobacteriaceae bacterium.</title>
        <authorList>
            <person name="Kim S.-J."/>
            <person name="Kim Y.-S."/>
            <person name="Kim K.-H."/>
        </authorList>
    </citation>
    <scope>NUCLEOTIDE SEQUENCE [LARGE SCALE GENOMIC DNA]</scope>
    <source>
        <strain evidence="3 4">RR4-40</strain>
    </source>
</reference>
<dbReference type="AlphaFoldDB" id="A0A6G6GLI4"/>
<feature type="signal peptide" evidence="1">
    <location>
        <begin position="1"/>
        <end position="20"/>
    </location>
</feature>
<name>A0A6G6GLI4_9FLAO</name>
<feature type="domain" description="DUF3347" evidence="2">
    <location>
        <begin position="62"/>
        <end position="133"/>
    </location>
</feature>
<keyword evidence="4" id="KW-1185">Reference proteome</keyword>